<evidence type="ECO:0000256" key="2">
    <source>
        <dbReference type="SAM" id="MobiDB-lite"/>
    </source>
</evidence>
<dbReference type="AlphaFoldDB" id="A0AAW2CU67"/>
<comment type="caution">
    <text evidence="4">The sequence shown here is derived from an EMBL/GenBank/DDBJ whole genome shotgun (WGS) entry which is preliminary data.</text>
</comment>
<feature type="region of interest" description="Disordered" evidence="2">
    <location>
        <begin position="88"/>
        <end position="134"/>
    </location>
</feature>
<gene>
    <name evidence="4" type="ORF">SO802_015427</name>
</gene>
<sequence length="289" mass="32985">MRMALGQLLRNLLLNCGLSSTQRKSFINSIFVAINWYQSMATNNDKIEKLESEMQEQKESMQKMTTESQYLGSSVREIKEMLSKSYDKSDFLSTPKSDEQGTLSHTGEKSDQSAGFKTTTHNQPRPTKLDFPKYSSDDPTVWLDRVMKYFDYQGTSEDRKVTGTFREYQREFERLANRVDGWPQKALVGAFMGGLKDDIASEIRMFKPKALSEAIELARIRDETVDRQRQQNKADQPQTNKAALSEQSVNPTNTPGPIKKSNKRNCKYKKNFLGGNAKAEGEMAMLQLQ</sequence>
<keyword evidence="5" id="KW-1185">Reference proteome</keyword>
<proteinExistence type="predicted"/>
<name>A0AAW2CU67_9ROSI</name>
<accession>A0AAW2CU67</accession>
<feature type="region of interest" description="Disordered" evidence="2">
    <location>
        <begin position="224"/>
        <end position="267"/>
    </location>
</feature>
<dbReference type="InterPro" id="IPR005162">
    <property type="entry name" value="Retrotrans_gag_dom"/>
</dbReference>
<feature type="compositionally biased region" description="Polar residues" evidence="2">
    <location>
        <begin position="112"/>
        <end position="125"/>
    </location>
</feature>
<evidence type="ECO:0000313" key="4">
    <source>
        <dbReference type="EMBL" id="KAL0001646.1"/>
    </source>
</evidence>
<dbReference type="Proteomes" id="UP001459277">
    <property type="component" value="Unassembled WGS sequence"/>
</dbReference>
<protein>
    <recommendedName>
        <fullName evidence="3">Retrotransposon gag domain-containing protein</fullName>
    </recommendedName>
</protein>
<feature type="compositionally biased region" description="Polar residues" evidence="2">
    <location>
        <begin position="231"/>
        <end position="255"/>
    </location>
</feature>
<evidence type="ECO:0000256" key="1">
    <source>
        <dbReference type="SAM" id="Coils"/>
    </source>
</evidence>
<dbReference type="Pfam" id="PF03732">
    <property type="entry name" value="Retrotrans_gag"/>
    <property type="match status" value="1"/>
</dbReference>
<feature type="compositionally biased region" description="Polar residues" evidence="2">
    <location>
        <begin position="91"/>
        <end position="105"/>
    </location>
</feature>
<dbReference type="EMBL" id="JAZDWU010000005">
    <property type="protein sequence ID" value="KAL0001646.1"/>
    <property type="molecule type" value="Genomic_DNA"/>
</dbReference>
<evidence type="ECO:0000259" key="3">
    <source>
        <dbReference type="Pfam" id="PF03732"/>
    </source>
</evidence>
<feature type="domain" description="Retrotransposon gag" evidence="3">
    <location>
        <begin position="161"/>
        <end position="197"/>
    </location>
</feature>
<keyword evidence="1" id="KW-0175">Coiled coil</keyword>
<reference evidence="4 5" key="1">
    <citation type="submission" date="2024-01" db="EMBL/GenBank/DDBJ databases">
        <title>A telomere-to-telomere, gap-free genome of sweet tea (Lithocarpus litseifolius).</title>
        <authorList>
            <person name="Zhou J."/>
        </authorList>
    </citation>
    <scope>NUCLEOTIDE SEQUENCE [LARGE SCALE GENOMIC DNA]</scope>
    <source>
        <strain evidence="4">Zhou-2022a</strain>
        <tissue evidence="4">Leaf</tissue>
    </source>
</reference>
<organism evidence="4 5">
    <name type="scientific">Lithocarpus litseifolius</name>
    <dbReference type="NCBI Taxonomy" id="425828"/>
    <lineage>
        <taxon>Eukaryota</taxon>
        <taxon>Viridiplantae</taxon>
        <taxon>Streptophyta</taxon>
        <taxon>Embryophyta</taxon>
        <taxon>Tracheophyta</taxon>
        <taxon>Spermatophyta</taxon>
        <taxon>Magnoliopsida</taxon>
        <taxon>eudicotyledons</taxon>
        <taxon>Gunneridae</taxon>
        <taxon>Pentapetalae</taxon>
        <taxon>rosids</taxon>
        <taxon>fabids</taxon>
        <taxon>Fagales</taxon>
        <taxon>Fagaceae</taxon>
        <taxon>Lithocarpus</taxon>
    </lineage>
</organism>
<feature type="coiled-coil region" evidence="1">
    <location>
        <begin position="40"/>
        <end position="67"/>
    </location>
</feature>
<evidence type="ECO:0000313" key="5">
    <source>
        <dbReference type="Proteomes" id="UP001459277"/>
    </source>
</evidence>